<name>A0A9P6J667_9FUNG</name>
<reference evidence="11" key="1">
    <citation type="journal article" date="2020" name="Fungal Divers.">
        <title>Resolving the Mortierellaceae phylogeny through synthesis of multi-gene phylogenetics and phylogenomics.</title>
        <authorList>
            <person name="Vandepol N."/>
            <person name="Liber J."/>
            <person name="Desiro A."/>
            <person name="Na H."/>
            <person name="Kennedy M."/>
            <person name="Barry K."/>
            <person name="Grigoriev I.V."/>
            <person name="Miller A.N."/>
            <person name="O'Donnell K."/>
            <person name="Stajich J.E."/>
            <person name="Bonito G."/>
        </authorList>
    </citation>
    <scope>NUCLEOTIDE SEQUENCE</scope>
    <source>
        <strain evidence="11">MES-2147</strain>
    </source>
</reference>
<keyword evidence="5 7" id="KW-0067">ATP-binding</keyword>
<keyword evidence="12" id="KW-1185">Reference proteome</keyword>
<gene>
    <name evidence="11" type="ORF">BGZ65_001822</name>
</gene>
<dbReference type="Gene3D" id="1.10.510.10">
    <property type="entry name" value="Transferase(Phosphotransferase) domain 1"/>
    <property type="match status" value="1"/>
</dbReference>
<feature type="active site" description="Proton acceptor" evidence="6">
    <location>
        <position position="322"/>
    </location>
</feature>
<feature type="compositionally biased region" description="Polar residues" evidence="9">
    <location>
        <begin position="48"/>
        <end position="63"/>
    </location>
</feature>
<accession>A0A9P6J667</accession>
<feature type="compositionally biased region" description="Low complexity" evidence="9">
    <location>
        <begin position="24"/>
        <end position="43"/>
    </location>
</feature>
<dbReference type="GO" id="GO:0005524">
    <property type="term" value="F:ATP binding"/>
    <property type="evidence" value="ECO:0007669"/>
    <property type="project" value="UniProtKB-KW"/>
</dbReference>
<evidence type="ECO:0000256" key="1">
    <source>
        <dbReference type="ARBA" id="ARBA00022527"/>
    </source>
</evidence>
<feature type="cross-link" description="Glycyl lysine isopeptide (Lys-Gly) (interchain with G-Cter in SUMO2)" evidence="8">
    <location>
        <position position="324"/>
    </location>
</feature>
<feature type="domain" description="Protein kinase" evidence="10">
    <location>
        <begin position="190"/>
        <end position="387"/>
    </location>
</feature>
<evidence type="ECO:0000313" key="11">
    <source>
        <dbReference type="EMBL" id="KAF9963607.1"/>
    </source>
</evidence>
<feature type="compositionally biased region" description="Polar residues" evidence="9">
    <location>
        <begin position="147"/>
        <end position="159"/>
    </location>
</feature>
<evidence type="ECO:0000256" key="4">
    <source>
        <dbReference type="ARBA" id="ARBA00022777"/>
    </source>
</evidence>
<feature type="binding site" evidence="7">
    <location>
        <begin position="276"/>
        <end position="278"/>
    </location>
    <ligand>
        <name>ATP</name>
        <dbReference type="ChEBI" id="CHEBI:30616"/>
    </ligand>
</feature>
<organism evidence="11 12">
    <name type="scientific">Modicella reniformis</name>
    <dbReference type="NCBI Taxonomy" id="1440133"/>
    <lineage>
        <taxon>Eukaryota</taxon>
        <taxon>Fungi</taxon>
        <taxon>Fungi incertae sedis</taxon>
        <taxon>Mucoromycota</taxon>
        <taxon>Mortierellomycotina</taxon>
        <taxon>Mortierellomycetes</taxon>
        <taxon>Mortierellales</taxon>
        <taxon>Mortierellaceae</taxon>
        <taxon>Modicella</taxon>
    </lineage>
</organism>
<evidence type="ECO:0000256" key="9">
    <source>
        <dbReference type="SAM" id="MobiDB-lite"/>
    </source>
</evidence>
<dbReference type="FunFam" id="3.30.200.20:FF:000042">
    <property type="entry name" value="Aurora kinase A"/>
    <property type="match status" value="1"/>
</dbReference>
<dbReference type="SUPFAM" id="SSF56112">
    <property type="entry name" value="Protein kinase-like (PK-like)"/>
    <property type="match status" value="1"/>
</dbReference>
<keyword evidence="3 7" id="KW-0547">Nucleotide-binding</keyword>
<evidence type="ECO:0000256" key="2">
    <source>
        <dbReference type="ARBA" id="ARBA00022679"/>
    </source>
</evidence>
<comment type="caution">
    <text evidence="11">The sequence shown here is derived from an EMBL/GenBank/DDBJ whole genome shotgun (WGS) entry which is preliminary data.</text>
</comment>
<dbReference type="InterPro" id="IPR008271">
    <property type="entry name" value="Ser/Thr_kinase_AS"/>
</dbReference>
<feature type="binding site" evidence="7">
    <location>
        <begin position="326"/>
        <end position="327"/>
    </location>
    <ligand>
        <name>ATP</name>
        <dbReference type="ChEBI" id="CHEBI:30616"/>
    </ligand>
</feature>
<sequence length="387" mass="43537">MAPMFASLKNLIRHGHKKHKNSTKKSTSSSSTFSSSATATTTKPTHRIMQSQDSGTALTLTSNSPPPPHHVKAQSCVVHSPTHSHSYSPSSTKASNMSRSTPGSRSASPCRATDATNIETNPCSNTVSHSRRTRHEVNSEQQKQHVKASNNNKNNEAFGVNSNTEAASRMVAEANQQKSVLPVISGLERFTLLEKMGDGAFSNVFKAHDTKTDRIVAVKVVRKVEMNAQQNKHLHRDMKKKPRVTEVQIMRQLNHPGIIELYDFFESNEYYFLVLELATGGELFHRIVHLTYFSEDLARHVVVQVAQAIRYLHEEKGVIHRDIKPENILFEPIPIIPSPPGYQPDEEDKEDEKEMVDSGHYRARKKLKVMRQQGEKNDLEVFTVRES</sequence>
<evidence type="ECO:0000256" key="3">
    <source>
        <dbReference type="ARBA" id="ARBA00022741"/>
    </source>
</evidence>
<feature type="binding site" evidence="7">
    <location>
        <position position="219"/>
    </location>
    <ligand>
        <name>ATP</name>
        <dbReference type="ChEBI" id="CHEBI:30616"/>
    </ligand>
</feature>
<dbReference type="Proteomes" id="UP000749646">
    <property type="component" value="Unassembled WGS sequence"/>
</dbReference>
<evidence type="ECO:0000256" key="8">
    <source>
        <dbReference type="PIRSR" id="PIRSR630616-3"/>
    </source>
</evidence>
<evidence type="ECO:0000256" key="5">
    <source>
        <dbReference type="ARBA" id="ARBA00022840"/>
    </source>
</evidence>
<dbReference type="InterPro" id="IPR011009">
    <property type="entry name" value="Kinase-like_dom_sf"/>
</dbReference>
<feature type="region of interest" description="Disordered" evidence="9">
    <location>
        <begin position="1"/>
        <end position="159"/>
    </location>
</feature>
<protein>
    <recommendedName>
        <fullName evidence="10">Protein kinase domain-containing protein</fullName>
    </recommendedName>
</protein>
<dbReference type="EMBL" id="JAAAHW010006275">
    <property type="protein sequence ID" value="KAF9963607.1"/>
    <property type="molecule type" value="Genomic_DNA"/>
</dbReference>
<feature type="compositionally biased region" description="Basic residues" evidence="9">
    <location>
        <begin position="11"/>
        <end position="23"/>
    </location>
</feature>
<feature type="compositionally biased region" description="Polar residues" evidence="9">
    <location>
        <begin position="114"/>
        <end position="128"/>
    </location>
</feature>
<evidence type="ECO:0000256" key="6">
    <source>
        <dbReference type="PIRSR" id="PIRSR630616-1"/>
    </source>
</evidence>
<dbReference type="AlphaFoldDB" id="A0A9P6J667"/>
<feature type="compositionally biased region" description="Acidic residues" evidence="9">
    <location>
        <begin position="344"/>
        <end position="354"/>
    </location>
</feature>
<dbReference type="InterPro" id="IPR000719">
    <property type="entry name" value="Prot_kinase_dom"/>
</dbReference>
<dbReference type="SMART" id="SM00220">
    <property type="entry name" value="S_TKc"/>
    <property type="match status" value="1"/>
</dbReference>
<dbReference type="OrthoDB" id="1738954at2759"/>
<evidence type="ECO:0000259" key="10">
    <source>
        <dbReference type="PROSITE" id="PS50011"/>
    </source>
</evidence>
<feature type="compositionally biased region" description="Low complexity" evidence="9">
    <location>
        <begin position="79"/>
        <end position="92"/>
    </location>
</feature>
<feature type="region of interest" description="Disordered" evidence="9">
    <location>
        <begin position="337"/>
        <end position="358"/>
    </location>
</feature>
<keyword evidence="4" id="KW-0418">Kinase</keyword>
<dbReference type="InterPro" id="IPR030616">
    <property type="entry name" value="Aur-like"/>
</dbReference>
<keyword evidence="2" id="KW-0808">Transferase</keyword>
<feature type="compositionally biased region" description="Polar residues" evidence="9">
    <location>
        <begin position="93"/>
        <end position="107"/>
    </location>
</feature>
<keyword evidence="1" id="KW-0723">Serine/threonine-protein kinase</keyword>
<evidence type="ECO:0000256" key="7">
    <source>
        <dbReference type="PIRSR" id="PIRSR630616-2"/>
    </source>
</evidence>
<dbReference type="PROSITE" id="PS00108">
    <property type="entry name" value="PROTEIN_KINASE_ST"/>
    <property type="match status" value="1"/>
</dbReference>
<evidence type="ECO:0000313" key="12">
    <source>
        <dbReference type="Proteomes" id="UP000749646"/>
    </source>
</evidence>
<dbReference type="GO" id="GO:0004674">
    <property type="term" value="F:protein serine/threonine kinase activity"/>
    <property type="evidence" value="ECO:0007669"/>
    <property type="project" value="UniProtKB-KW"/>
</dbReference>
<dbReference type="PANTHER" id="PTHR24350">
    <property type="entry name" value="SERINE/THREONINE-PROTEIN KINASE IAL-RELATED"/>
    <property type="match status" value="1"/>
</dbReference>
<dbReference type="PROSITE" id="PS50011">
    <property type="entry name" value="PROTEIN_KINASE_DOM"/>
    <property type="match status" value="1"/>
</dbReference>
<proteinExistence type="predicted"/>
<dbReference type="Pfam" id="PF00069">
    <property type="entry name" value="Pkinase"/>
    <property type="match status" value="1"/>
</dbReference>